<protein>
    <submittedName>
        <fullName evidence="2">Uncharacterized protein</fullName>
    </submittedName>
</protein>
<evidence type="ECO:0000313" key="2">
    <source>
        <dbReference type="EnsemblMetazoa" id="XP_032455234"/>
    </source>
</evidence>
<organism evidence="2 3">
    <name type="scientific">Nasonia vitripennis</name>
    <name type="common">Parasitic wasp</name>
    <dbReference type="NCBI Taxonomy" id="7425"/>
    <lineage>
        <taxon>Eukaryota</taxon>
        <taxon>Metazoa</taxon>
        <taxon>Ecdysozoa</taxon>
        <taxon>Arthropoda</taxon>
        <taxon>Hexapoda</taxon>
        <taxon>Insecta</taxon>
        <taxon>Pterygota</taxon>
        <taxon>Neoptera</taxon>
        <taxon>Endopterygota</taxon>
        <taxon>Hymenoptera</taxon>
        <taxon>Apocrita</taxon>
        <taxon>Proctotrupomorpha</taxon>
        <taxon>Chalcidoidea</taxon>
        <taxon>Pteromalidae</taxon>
        <taxon>Pteromalinae</taxon>
        <taxon>Nasonia</taxon>
    </lineage>
</organism>
<accession>A0A7M7QXN7</accession>
<reference evidence="2" key="1">
    <citation type="submission" date="2021-01" db="UniProtKB">
        <authorList>
            <consortium name="EnsemblMetazoa"/>
        </authorList>
    </citation>
    <scope>IDENTIFICATION</scope>
</reference>
<evidence type="ECO:0000313" key="3">
    <source>
        <dbReference type="Proteomes" id="UP000002358"/>
    </source>
</evidence>
<sequence length="119" mass="13145">MQSPFVVILFLAFAHHATPLFSFHVGSRAPEDVVFLNLTETFQKEIGRPTYFVKTYSGNSKEPYELTSVKVTPVGRYCLASAGIVAGGPGHSFFTIGYAMPNNLMAYGFNVIAYKRIKT</sequence>
<dbReference type="GeneID" id="116738566"/>
<dbReference type="KEGG" id="nvi:116738566"/>
<keyword evidence="1" id="KW-0732">Signal</keyword>
<dbReference type="EnsemblMetazoa" id="XM_032599343">
    <property type="protein sequence ID" value="XP_032455234"/>
    <property type="gene ID" value="LOC116738566"/>
</dbReference>
<dbReference type="Proteomes" id="UP000002358">
    <property type="component" value="Chromosome 4"/>
</dbReference>
<keyword evidence="3" id="KW-1185">Reference proteome</keyword>
<dbReference type="RefSeq" id="XP_032455234.1">
    <property type="nucleotide sequence ID" value="XM_032599343.1"/>
</dbReference>
<proteinExistence type="predicted"/>
<evidence type="ECO:0000256" key="1">
    <source>
        <dbReference type="SAM" id="SignalP"/>
    </source>
</evidence>
<dbReference type="InParanoid" id="A0A7M7QXN7"/>
<feature type="chain" id="PRO_5029557361" evidence="1">
    <location>
        <begin position="20"/>
        <end position="119"/>
    </location>
</feature>
<name>A0A7M7QXN7_NASVI</name>
<feature type="signal peptide" evidence="1">
    <location>
        <begin position="1"/>
        <end position="19"/>
    </location>
</feature>
<dbReference type="AlphaFoldDB" id="A0A7M7QXN7"/>